<keyword evidence="4 9" id="KW-0812">Transmembrane</keyword>
<evidence type="ECO:0000256" key="8">
    <source>
        <dbReference type="RuleBase" id="RU003346"/>
    </source>
</evidence>
<keyword evidence="7" id="KW-0462">Maltose metabolism</keyword>
<feature type="transmembrane region" description="Helical" evidence="9">
    <location>
        <begin position="368"/>
        <end position="390"/>
    </location>
</feature>
<protein>
    <submittedName>
        <fullName evidence="11">General substrate transporter</fullName>
    </submittedName>
</protein>
<dbReference type="PROSITE" id="PS50850">
    <property type="entry name" value="MFS"/>
    <property type="match status" value="1"/>
</dbReference>
<dbReference type="Proteomes" id="UP000777438">
    <property type="component" value="Unassembled WGS sequence"/>
</dbReference>
<evidence type="ECO:0000256" key="1">
    <source>
        <dbReference type="ARBA" id="ARBA00004141"/>
    </source>
</evidence>
<dbReference type="AlphaFoldDB" id="A0A9P8VSI2"/>
<accession>A0A9P8VSI2</accession>
<evidence type="ECO:0000256" key="9">
    <source>
        <dbReference type="SAM" id="Phobius"/>
    </source>
</evidence>
<evidence type="ECO:0000256" key="4">
    <source>
        <dbReference type="ARBA" id="ARBA00022692"/>
    </source>
</evidence>
<evidence type="ECO:0000256" key="2">
    <source>
        <dbReference type="ARBA" id="ARBA00010992"/>
    </source>
</evidence>
<reference evidence="11 12" key="1">
    <citation type="journal article" date="2021" name="Nat. Commun.">
        <title>Genetic determinants of endophytism in the Arabidopsis root mycobiome.</title>
        <authorList>
            <person name="Mesny F."/>
            <person name="Miyauchi S."/>
            <person name="Thiergart T."/>
            <person name="Pickel B."/>
            <person name="Atanasova L."/>
            <person name="Karlsson M."/>
            <person name="Huettel B."/>
            <person name="Barry K.W."/>
            <person name="Haridas S."/>
            <person name="Chen C."/>
            <person name="Bauer D."/>
            <person name="Andreopoulos W."/>
            <person name="Pangilinan J."/>
            <person name="LaButti K."/>
            <person name="Riley R."/>
            <person name="Lipzen A."/>
            <person name="Clum A."/>
            <person name="Drula E."/>
            <person name="Henrissat B."/>
            <person name="Kohler A."/>
            <person name="Grigoriev I.V."/>
            <person name="Martin F.M."/>
            <person name="Hacquard S."/>
        </authorList>
    </citation>
    <scope>NUCLEOTIDE SEQUENCE [LARGE SCALE GENOMIC DNA]</scope>
    <source>
        <strain evidence="11 12">MPI-CAGE-CH-0241</strain>
    </source>
</reference>
<evidence type="ECO:0000313" key="12">
    <source>
        <dbReference type="Proteomes" id="UP000777438"/>
    </source>
</evidence>
<dbReference type="PROSITE" id="PS00217">
    <property type="entry name" value="SUGAR_TRANSPORT_2"/>
    <property type="match status" value="1"/>
</dbReference>
<evidence type="ECO:0000256" key="3">
    <source>
        <dbReference type="ARBA" id="ARBA00022448"/>
    </source>
</evidence>
<feature type="transmembrane region" description="Helical" evidence="9">
    <location>
        <begin position="474"/>
        <end position="492"/>
    </location>
</feature>
<dbReference type="GO" id="GO:0016020">
    <property type="term" value="C:membrane"/>
    <property type="evidence" value="ECO:0007669"/>
    <property type="project" value="UniProtKB-SubCell"/>
</dbReference>
<dbReference type="Pfam" id="PF00083">
    <property type="entry name" value="Sugar_tr"/>
    <property type="match status" value="1"/>
</dbReference>
<dbReference type="PANTHER" id="PTHR48022">
    <property type="entry name" value="PLASTIDIC GLUCOSE TRANSPORTER 4"/>
    <property type="match status" value="1"/>
</dbReference>
<dbReference type="Gene3D" id="1.20.1250.20">
    <property type="entry name" value="MFS general substrate transporter like domains"/>
    <property type="match status" value="1"/>
</dbReference>
<dbReference type="OrthoDB" id="6612291at2759"/>
<dbReference type="FunFam" id="1.20.1250.20:FF:000078">
    <property type="entry name" value="MFS maltose transporter, putative"/>
    <property type="match status" value="1"/>
</dbReference>
<evidence type="ECO:0000259" key="10">
    <source>
        <dbReference type="PROSITE" id="PS50850"/>
    </source>
</evidence>
<keyword evidence="12" id="KW-1185">Reference proteome</keyword>
<feature type="transmembrane region" description="Helical" evidence="9">
    <location>
        <begin position="441"/>
        <end position="462"/>
    </location>
</feature>
<sequence>MGRPSYSIPTAEKLETAEVERLADAQDANSQEHDLKFLDALKLYPKSVFWSMVVSAGVIMDGYDIKLIGTLYAQPAFQKAYGRLVKDDSYQIPAPWQAGLSNGSICGQFMGLLLAGYLSERFGFRKTMLAGLSCIIGCIFIPFFSPSLAVLEFGQVLFGIPLGLFQTTPVIYAMEISPMGLRPYLTNYINCCWSIGQIIAAGILRGVLSREDEWAYRIPFAVQWLWPVIIIPLLFFAPESPWWLVRTGRVEEAKDVVKSLTSKRNVHFDIDKYVALMVVTTEHERAVNSETTYWACFQDTNLRRTLTVIGIYCVQTLNGNPLRGYSTYFLQQAGLPTVQAFNMTIVGFAVAIAGGLFSWVLLGLFGRRTIYCWCLVLMFSIMLTIGCLGIEEAQSPKAAYPWAIGSLLIISSFLYNCSIGPLTHTLCSEIPSAILRSKSIVLARGTYVITTIVAGVLTPYQLNPTEWNWGAKTGLFWAGGCLIAIIFAYFFVPEPKNRTTAELDILFGRKISARHFAKTQVDLADTVYFDGDEKKA</sequence>
<evidence type="ECO:0000256" key="6">
    <source>
        <dbReference type="ARBA" id="ARBA00023136"/>
    </source>
</evidence>
<dbReference type="InterPro" id="IPR020846">
    <property type="entry name" value="MFS_dom"/>
</dbReference>
<dbReference type="EMBL" id="JAGPYM010000043">
    <property type="protein sequence ID" value="KAH6873908.1"/>
    <property type="molecule type" value="Genomic_DNA"/>
</dbReference>
<keyword evidence="5 9" id="KW-1133">Transmembrane helix</keyword>
<feature type="transmembrane region" description="Helical" evidence="9">
    <location>
        <begin position="340"/>
        <end position="362"/>
    </location>
</feature>
<dbReference type="InterPro" id="IPR005829">
    <property type="entry name" value="Sugar_transporter_CS"/>
</dbReference>
<dbReference type="GO" id="GO:0005351">
    <property type="term" value="F:carbohydrate:proton symporter activity"/>
    <property type="evidence" value="ECO:0007669"/>
    <property type="project" value="TreeGrafter"/>
</dbReference>
<comment type="caution">
    <text evidence="11">The sequence shown here is derived from an EMBL/GenBank/DDBJ whole genome shotgun (WGS) entry which is preliminary data.</text>
</comment>
<feature type="domain" description="Major facilitator superfamily (MFS) profile" evidence="10">
    <location>
        <begin position="50"/>
        <end position="496"/>
    </location>
</feature>
<evidence type="ECO:0000256" key="7">
    <source>
        <dbReference type="ARBA" id="ARBA00026248"/>
    </source>
</evidence>
<feature type="transmembrane region" description="Helical" evidence="9">
    <location>
        <begin position="185"/>
        <end position="204"/>
    </location>
</feature>
<comment type="subcellular location">
    <subcellularLocation>
        <location evidence="1">Membrane</location>
        <topology evidence="1">Multi-pass membrane protein</topology>
    </subcellularLocation>
</comment>
<dbReference type="InterPro" id="IPR003663">
    <property type="entry name" value="Sugar/inositol_transpt"/>
</dbReference>
<dbReference type="SUPFAM" id="SSF103473">
    <property type="entry name" value="MFS general substrate transporter"/>
    <property type="match status" value="1"/>
</dbReference>
<dbReference type="InterPro" id="IPR036259">
    <property type="entry name" value="MFS_trans_sf"/>
</dbReference>
<name>A0A9P8VSI2_9HYPO</name>
<comment type="similarity">
    <text evidence="2 8">Belongs to the major facilitator superfamily. Sugar transporter (TC 2.A.1.1) family.</text>
</comment>
<feature type="transmembrane region" description="Helical" evidence="9">
    <location>
        <begin position="127"/>
        <end position="144"/>
    </location>
</feature>
<evidence type="ECO:0000256" key="5">
    <source>
        <dbReference type="ARBA" id="ARBA00022989"/>
    </source>
</evidence>
<gene>
    <name evidence="11" type="ORF">B0T10DRAFT_553030</name>
</gene>
<dbReference type="GO" id="GO:0000023">
    <property type="term" value="P:maltose metabolic process"/>
    <property type="evidence" value="ECO:0007669"/>
    <property type="project" value="UniProtKB-KW"/>
</dbReference>
<keyword evidence="6 9" id="KW-0472">Membrane</keyword>
<dbReference type="InterPro" id="IPR005828">
    <property type="entry name" value="MFS_sugar_transport-like"/>
</dbReference>
<feature type="transmembrane region" description="Helical" evidence="9">
    <location>
        <begin position="224"/>
        <end position="245"/>
    </location>
</feature>
<keyword evidence="3 8" id="KW-0813">Transport</keyword>
<evidence type="ECO:0000313" key="11">
    <source>
        <dbReference type="EMBL" id="KAH6873908.1"/>
    </source>
</evidence>
<dbReference type="NCBIfam" id="TIGR00879">
    <property type="entry name" value="SP"/>
    <property type="match status" value="1"/>
</dbReference>
<organism evidence="11 12">
    <name type="scientific">Thelonectria olida</name>
    <dbReference type="NCBI Taxonomy" id="1576542"/>
    <lineage>
        <taxon>Eukaryota</taxon>
        <taxon>Fungi</taxon>
        <taxon>Dikarya</taxon>
        <taxon>Ascomycota</taxon>
        <taxon>Pezizomycotina</taxon>
        <taxon>Sordariomycetes</taxon>
        <taxon>Hypocreomycetidae</taxon>
        <taxon>Hypocreales</taxon>
        <taxon>Nectriaceae</taxon>
        <taxon>Thelonectria</taxon>
    </lineage>
</organism>
<dbReference type="PANTHER" id="PTHR48022:SF5">
    <property type="entry name" value="ALPHA-GLUCOSIDES PERMEASE MPH2-RELATED"/>
    <property type="match status" value="1"/>
</dbReference>
<dbReference type="InterPro" id="IPR050360">
    <property type="entry name" value="MFS_Sugar_Transporters"/>
</dbReference>
<proteinExistence type="inferred from homology"/>
<feature type="transmembrane region" description="Helical" evidence="9">
    <location>
        <begin position="156"/>
        <end position="173"/>
    </location>
</feature>